<dbReference type="InterPro" id="IPR002213">
    <property type="entry name" value="UDP_glucos_trans"/>
</dbReference>
<keyword evidence="2 3" id="KW-0808">Transferase</keyword>
<comment type="caution">
    <text evidence="5">The sequence shown here is derived from an EMBL/GenBank/DDBJ whole genome shotgun (WGS) entry which is preliminary data.</text>
</comment>
<keyword evidence="6" id="KW-1185">Reference proteome</keyword>
<dbReference type="Proteomes" id="UP001603857">
    <property type="component" value="Unassembled WGS sequence"/>
</dbReference>
<gene>
    <name evidence="5" type="ORF">Fmac_016657</name>
</gene>
<comment type="similarity">
    <text evidence="1 3">Belongs to the UDP-glycosyltransferase family.</text>
</comment>
<accession>A0ABD1MI24</accession>
<dbReference type="EMBL" id="JBGMDY010000005">
    <property type="protein sequence ID" value="KAL2335444.1"/>
    <property type="molecule type" value="Genomic_DNA"/>
</dbReference>
<dbReference type="Pfam" id="PF00201">
    <property type="entry name" value="UDPGT"/>
    <property type="match status" value="1"/>
</dbReference>
<keyword evidence="3" id="KW-0328">Glycosyltransferase</keyword>
<dbReference type="GO" id="GO:0008194">
    <property type="term" value="F:UDP-glycosyltransferase activity"/>
    <property type="evidence" value="ECO:0007669"/>
    <property type="project" value="UniProtKB-ARBA"/>
</dbReference>
<dbReference type="EC" id="2.4.1.-" evidence="4"/>
<dbReference type="FunFam" id="3.40.50.2000:FF:000108">
    <property type="entry name" value="UDP-glycosyltransferase 83A1"/>
    <property type="match status" value="1"/>
</dbReference>
<evidence type="ECO:0000256" key="3">
    <source>
        <dbReference type="RuleBase" id="RU003718"/>
    </source>
</evidence>
<dbReference type="SUPFAM" id="SSF53756">
    <property type="entry name" value="UDP-Glycosyltransferase/glycogen phosphorylase"/>
    <property type="match status" value="1"/>
</dbReference>
<protein>
    <recommendedName>
        <fullName evidence="4">Glycosyltransferase</fullName>
        <ecNumber evidence="4">2.4.1.-</ecNumber>
    </recommendedName>
</protein>
<dbReference type="CDD" id="cd03784">
    <property type="entry name" value="GT1_Gtf-like"/>
    <property type="match status" value="1"/>
</dbReference>
<dbReference type="InterPro" id="IPR035595">
    <property type="entry name" value="UDP_glycos_trans_CS"/>
</dbReference>
<sequence>MNIPTVLALPYPAQGHVNPLMTLSQKLIEHGCKVLFVNTDFIHRRVLSSMVEHQDGHDHESLLKLVSIPDGVGPDDDRNDLGKLDETILRTMPATLEKFIEDVHGKGDDRISLIVADVCMAWALDVASKLGIKGAVLSTRSASFFGLMCNIPVLIDDGIIDSNYGLTLTTKKTLRISPSMLEMDTRDFFWLKMGDKINHVKVMDYLLHCIRRLHLTDWWLCNTIDELEPVTLSFIPKILLIGPLLRSDDDTSEATKSMGQFWEKDLSCMSWLNQQPHRSVLYAAFGSFTLFDQNQFNELALGLDFTNRHFLWVVRQDNKMAYPNEFLGSKGKIVDWAPQQKVLSHPSIACFVTHCGWNSIMKGLSNGVPLLCWPYFGDQLHNKTHICDELKVGLGLESDENGLVSRKELKNKVDQLLDDENIISRSLELKEKLRNNLAKGGRAIVPPKIDKLHLAFQPDKLSLGV</sequence>
<dbReference type="FunFam" id="3.40.50.2000:FF:000061">
    <property type="entry name" value="UDP-glycosyltransferase 83A1"/>
    <property type="match status" value="1"/>
</dbReference>
<dbReference type="Gene3D" id="3.40.50.2000">
    <property type="entry name" value="Glycogen Phosphorylase B"/>
    <property type="match status" value="2"/>
</dbReference>
<dbReference type="PANTHER" id="PTHR11926">
    <property type="entry name" value="GLUCOSYL/GLUCURONOSYL TRANSFERASES"/>
    <property type="match status" value="1"/>
</dbReference>
<organism evidence="5 6">
    <name type="scientific">Flemingia macrophylla</name>
    <dbReference type="NCBI Taxonomy" id="520843"/>
    <lineage>
        <taxon>Eukaryota</taxon>
        <taxon>Viridiplantae</taxon>
        <taxon>Streptophyta</taxon>
        <taxon>Embryophyta</taxon>
        <taxon>Tracheophyta</taxon>
        <taxon>Spermatophyta</taxon>
        <taxon>Magnoliopsida</taxon>
        <taxon>eudicotyledons</taxon>
        <taxon>Gunneridae</taxon>
        <taxon>Pentapetalae</taxon>
        <taxon>rosids</taxon>
        <taxon>fabids</taxon>
        <taxon>Fabales</taxon>
        <taxon>Fabaceae</taxon>
        <taxon>Papilionoideae</taxon>
        <taxon>50 kb inversion clade</taxon>
        <taxon>NPAAA clade</taxon>
        <taxon>indigoferoid/millettioid clade</taxon>
        <taxon>Phaseoleae</taxon>
        <taxon>Flemingia</taxon>
    </lineage>
</organism>
<evidence type="ECO:0000256" key="1">
    <source>
        <dbReference type="ARBA" id="ARBA00009995"/>
    </source>
</evidence>
<evidence type="ECO:0000313" key="5">
    <source>
        <dbReference type="EMBL" id="KAL2335444.1"/>
    </source>
</evidence>
<evidence type="ECO:0000256" key="2">
    <source>
        <dbReference type="ARBA" id="ARBA00022679"/>
    </source>
</evidence>
<evidence type="ECO:0000256" key="4">
    <source>
        <dbReference type="RuleBase" id="RU362057"/>
    </source>
</evidence>
<dbReference type="AlphaFoldDB" id="A0ABD1MI24"/>
<dbReference type="PROSITE" id="PS00375">
    <property type="entry name" value="UDPGT"/>
    <property type="match status" value="1"/>
</dbReference>
<evidence type="ECO:0000313" key="6">
    <source>
        <dbReference type="Proteomes" id="UP001603857"/>
    </source>
</evidence>
<dbReference type="PANTHER" id="PTHR11926:SF1530">
    <property type="entry name" value="EF-HAND DOMAIN-CONTAINING PROTEIN"/>
    <property type="match status" value="1"/>
</dbReference>
<reference evidence="5 6" key="1">
    <citation type="submission" date="2024-08" db="EMBL/GenBank/DDBJ databases">
        <title>Insights into the chromosomal genome structure of Flemingia macrophylla.</title>
        <authorList>
            <person name="Ding Y."/>
            <person name="Zhao Y."/>
            <person name="Bi W."/>
            <person name="Wu M."/>
            <person name="Zhao G."/>
            <person name="Gong Y."/>
            <person name="Li W."/>
            <person name="Zhang P."/>
        </authorList>
    </citation>
    <scope>NUCLEOTIDE SEQUENCE [LARGE SCALE GENOMIC DNA]</scope>
    <source>
        <strain evidence="5">DYQJB</strain>
        <tissue evidence="5">Leaf</tissue>
    </source>
</reference>
<proteinExistence type="inferred from homology"/>
<name>A0ABD1MI24_9FABA</name>